<proteinExistence type="predicted"/>
<evidence type="ECO:0000256" key="4">
    <source>
        <dbReference type="ARBA" id="ARBA00023136"/>
    </source>
</evidence>
<evidence type="ECO:0000313" key="7">
    <source>
        <dbReference type="Proteomes" id="UP001075354"/>
    </source>
</evidence>
<keyword evidence="2 5" id="KW-0812">Transmembrane</keyword>
<dbReference type="EMBL" id="JAPTSV010000012">
    <property type="protein sequence ID" value="KAJ1521922.1"/>
    <property type="molecule type" value="Genomic_DNA"/>
</dbReference>
<evidence type="ECO:0000256" key="1">
    <source>
        <dbReference type="ARBA" id="ARBA00004141"/>
    </source>
</evidence>
<dbReference type="CDD" id="cd03127">
    <property type="entry name" value="tetraspanin_LEL"/>
    <property type="match status" value="1"/>
</dbReference>
<feature type="transmembrane region" description="Helical" evidence="5">
    <location>
        <begin position="272"/>
        <end position="298"/>
    </location>
</feature>
<dbReference type="AlphaFoldDB" id="A0AAV7XBM4"/>
<dbReference type="Gene3D" id="1.10.1450.10">
    <property type="entry name" value="Tetraspanin"/>
    <property type="match status" value="1"/>
</dbReference>
<sequence>MDGHGGGGAACVWARFGRGPAGLYLGRHAARGLGLGSALEADSRWCAGPYRTVPGRDTRVALSGLVLRPATPALPPPPLSECCSCCRAGVSYRTVSCLQLSGLLLVVLGALALNATAPLSQIGNHLGSSAVVLLAVGVVIFVIAFYGCCGAVRESNCMLVTFAVLLLALIVVEVVACVMAFMYSGQARDEIDKGIAKVFEEARQGDDKLAVEAVDFFQEKLKCCGENGPSFWSATSLRPSCCGGQSGCTTVTAYQNGCKESIKEYVISNGKLVGGVAIGVAVVELLGVWFALGLAGAIKKAERSNRY</sequence>
<keyword evidence="3 5" id="KW-1133">Transmembrane helix</keyword>
<evidence type="ECO:0000256" key="5">
    <source>
        <dbReference type="SAM" id="Phobius"/>
    </source>
</evidence>
<gene>
    <name evidence="6" type="ORF">ONE63_002258</name>
</gene>
<accession>A0AAV7XBM4</accession>
<dbReference type="SUPFAM" id="SSF48652">
    <property type="entry name" value="Tetraspanin"/>
    <property type="match status" value="1"/>
</dbReference>
<comment type="caution">
    <text evidence="6">The sequence shown here is derived from an EMBL/GenBank/DDBJ whole genome shotgun (WGS) entry which is preliminary data.</text>
</comment>
<dbReference type="InterPro" id="IPR018499">
    <property type="entry name" value="Tetraspanin/Peripherin"/>
</dbReference>
<dbReference type="Proteomes" id="UP001075354">
    <property type="component" value="Chromosome 12"/>
</dbReference>
<reference evidence="6" key="1">
    <citation type="submission" date="2022-12" db="EMBL/GenBank/DDBJ databases">
        <title>Chromosome-level genome assembly of the bean flower thrips Megalurothrips usitatus.</title>
        <authorList>
            <person name="Ma L."/>
            <person name="Liu Q."/>
            <person name="Li H."/>
            <person name="Cai W."/>
        </authorList>
    </citation>
    <scope>NUCLEOTIDE SEQUENCE</scope>
    <source>
        <strain evidence="6">Cailab_2022a</strain>
    </source>
</reference>
<dbReference type="InterPro" id="IPR008952">
    <property type="entry name" value="Tetraspanin_EC2_sf"/>
</dbReference>
<evidence type="ECO:0000256" key="3">
    <source>
        <dbReference type="ARBA" id="ARBA00022989"/>
    </source>
</evidence>
<dbReference type="PRINTS" id="PR00259">
    <property type="entry name" value="TMFOUR"/>
</dbReference>
<feature type="transmembrane region" description="Helical" evidence="5">
    <location>
        <begin position="159"/>
        <end position="183"/>
    </location>
</feature>
<comment type="subcellular location">
    <subcellularLocation>
        <location evidence="1">Membrane</location>
        <topology evidence="1">Multi-pass membrane protein</topology>
    </subcellularLocation>
</comment>
<dbReference type="GO" id="GO:0005886">
    <property type="term" value="C:plasma membrane"/>
    <property type="evidence" value="ECO:0007669"/>
    <property type="project" value="TreeGrafter"/>
</dbReference>
<keyword evidence="4 5" id="KW-0472">Membrane</keyword>
<feature type="transmembrane region" description="Helical" evidence="5">
    <location>
        <begin position="97"/>
        <end position="117"/>
    </location>
</feature>
<name>A0AAV7XBM4_9NEOP</name>
<keyword evidence="7" id="KW-1185">Reference proteome</keyword>
<dbReference type="Pfam" id="PF00335">
    <property type="entry name" value="Tetraspanin"/>
    <property type="match status" value="1"/>
</dbReference>
<evidence type="ECO:0008006" key="8">
    <source>
        <dbReference type="Google" id="ProtNLM"/>
    </source>
</evidence>
<organism evidence="6 7">
    <name type="scientific">Megalurothrips usitatus</name>
    <name type="common">bean blossom thrips</name>
    <dbReference type="NCBI Taxonomy" id="439358"/>
    <lineage>
        <taxon>Eukaryota</taxon>
        <taxon>Metazoa</taxon>
        <taxon>Ecdysozoa</taxon>
        <taxon>Arthropoda</taxon>
        <taxon>Hexapoda</taxon>
        <taxon>Insecta</taxon>
        <taxon>Pterygota</taxon>
        <taxon>Neoptera</taxon>
        <taxon>Paraneoptera</taxon>
        <taxon>Thysanoptera</taxon>
        <taxon>Terebrantia</taxon>
        <taxon>Thripoidea</taxon>
        <taxon>Thripidae</taxon>
        <taxon>Megalurothrips</taxon>
    </lineage>
</organism>
<dbReference type="PANTHER" id="PTHR19282">
    <property type="entry name" value="TETRASPANIN"/>
    <property type="match status" value="1"/>
</dbReference>
<evidence type="ECO:0000313" key="6">
    <source>
        <dbReference type="EMBL" id="KAJ1521922.1"/>
    </source>
</evidence>
<dbReference type="PANTHER" id="PTHR19282:SF456">
    <property type="entry name" value="CD63 MOLECULE"/>
    <property type="match status" value="1"/>
</dbReference>
<evidence type="ECO:0000256" key="2">
    <source>
        <dbReference type="ARBA" id="ARBA00022692"/>
    </source>
</evidence>
<protein>
    <recommendedName>
        <fullName evidence="8">Tetraspanin</fullName>
    </recommendedName>
</protein>
<feature type="transmembrane region" description="Helical" evidence="5">
    <location>
        <begin position="129"/>
        <end position="152"/>
    </location>
</feature>